<protein>
    <recommendedName>
        <fullName evidence="6">Fe2OG dioxygenase domain-containing protein</fullName>
    </recommendedName>
</protein>
<dbReference type="Proteomes" id="UP000663832">
    <property type="component" value="Unassembled WGS sequence"/>
</dbReference>
<keyword evidence="2 5" id="KW-0479">Metal-binding</keyword>
<dbReference type="InterPro" id="IPR026992">
    <property type="entry name" value="DIOX_N"/>
</dbReference>
<reference evidence="8" key="1">
    <citation type="submission" date="2021-02" db="EMBL/GenBank/DDBJ databases">
        <authorList>
            <person name="Nowell W R."/>
        </authorList>
    </citation>
    <scope>NUCLEOTIDE SEQUENCE</scope>
</reference>
<dbReference type="Pfam" id="PF14226">
    <property type="entry name" value="DIOX_N"/>
    <property type="match status" value="1"/>
</dbReference>
<keyword evidence="3 5" id="KW-0560">Oxidoreductase</keyword>
<dbReference type="AlphaFoldDB" id="A0A816DD38"/>
<evidence type="ECO:0000313" key="8">
    <source>
        <dbReference type="EMBL" id="CAF1633163.1"/>
    </source>
</evidence>
<evidence type="ECO:0000259" key="6">
    <source>
        <dbReference type="PROSITE" id="PS51471"/>
    </source>
</evidence>
<feature type="domain" description="Fe2OG dioxygenase" evidence="6">
    <location>
        <begin position="175"/>
        <end position="278"/>
    </location>
</feature>
<dbReference type="PANTHER" id="PTHR10209:SF881">
    <property type="entry name" value="FI07970P-RELATED"/>
    <property type="match status" value="1"/>
</dbReference>
<keyword evidence="9" id="KW-1185">Reference proteome</keyword>
<comment type="caution">
    <text evidence="8">The sequence shown here is derived from an EMBL/GenBank/DDBJ whole genome shotgun (WGS) entry which is preliminary data.</text>
</comment>
<proteinExistence type="inferred from homology"/>
<evidence type="ECO:0000313" key="7">
    <source>
        <dbReference type="EMBL" id="CAF1460765.1"/>
    </source>
</evidence>
<comment type="similarity">
    <text evidence="1 5">Belongs to the iron/ascorbate-dependent oxidoreductase family.</text>
</comment>
<evidence type="ECO:0000256" key="4">
    <source>
        <dbReference type="ARBA" id="ARBA00023004"/>
    </source>
</evidence>
<dbReference type="Gene3D" id="2.60.120.330">
    <property type="entry name" value="B-lactam Antibiotic, Isopenicillin N Synthase, Chain"/>
    <property type="match status" value="1"/>
</dbReference>
<dbReference type="Pfam" id="PF03171">
    <property type="entry name" value="2OG-FeII_Oxy"/>
    <property type="match status" value="1"/>
</dbReference>
<evidence type="ECO:0000256" key="2">
    <source>
        <dbReference type="ARBA" id="ARBA00022723"/>
    </source>
</evidence>
<dbReference type="PROSITE" id="PS51471">
    <property type="entry name" value="FE2OG_OXY"/>
    <property type="match status" value="1"/>
</dbReference>
<dbReference type="SUPFAM" id="SSF51197">
    <property type="entry name" value="Clavaminate synthase-like"/>
    <property type="match status" value="1"/>
</dbReference>
<gene>
    <name evidence="7" type="ORF">BJG266_LOCUS40963</name>
    <name evidence="8" type="ORF">QVE165_LOCUS57835</name>
</gene>
<sequence length="278" mass="31974">MFQQIPLIDFGPFLNGTDEDRQRVSSQIGDACRNVGFFYISNHGVSSTLTERVYEQAKRYFSQSLEEKMKLYIGSCPCGNNRGYTPMFEEKLSLKGDLKEGFDLAMELPADDKDRIERGALLYGPNFWPDNLEGFRECIYDEYYLTMISLGHKVLEAFALSLNLPLNYFKSMSQKPMVTMRLLHYPPQPVVLDEDQLGCGAHTDYECFTLLSQSNQSGLQVRNNKGEWIHATPIENTFVVNIGDMMQRWTNDQFKSTVHRVINVSGTTRYSIPVFFWT</sequence>
<dbReference type="InterPro" id="IPR027443">
    <property type="entry name" value="IPNS-like_sf"/>
</dbReference>
<dbReference type="PRINTS" id="PR00682">
    <property type="entry name" value="IPNSYNTHASE"/>
</dbReference>
<accession>A0A816DD38</accession>
<keyword evidence="4 5" id="KW-0408">Iron</keyword>
<dbReference type="Proteomes" id="UP000663877">
    <property type="component" value="Unassembled WGS sequence"/>
</dbReference>
<name>A0A816DD38_9BILA</name>
<dbReference type="GO" id="GO:0046872">
    <property type="term" value="F:metal ion binding"/>
    <property type="evidence" value="ECO:0007669"/>
    <property type="project" value="UniProtKB-KW"/>
</dbReference>
<evidence type="ECO:0000256" key="1">
    <source>
        <dbReference type="ARBA" id="ARBA00008056"/>
    </source>
</evidence>
<dbReference type="EMBL" id="CAJNOM010002473">
    <property type="protein sequence ID" value="CAF1633163.1"/>
    <property type="molecule type" value="Genomic_DNA"/>
</dbReference>
<dbReference type="EMBL" id="CAJNOI010002154">
    <property type="protein sequence ID" value="CAF1460765.1"/>
    <property type="molecule type" value="Genomic_DNA"/>
</dbReference>
<dbReference type="OrthoDB" id="288590at2759"/>
<dbReference type="InterPro" id="IPR044861">
    <property type="entry name" value="IPNS-like_FE2OG_OXY"/>
</dbReference>
<dbReference type="InterPro" id="IPR005123">
    <property type="entry name" value="Oxoglu/Fe-dep_dioxygenase_dom"/>
</dbReference>
<evidence type="ECO:0000256" key="3">
    <source>
        <dbReference type="ARBA" id="ARBA00023002"/>
    </source>
</evidence>
<evidence type="ECO:0000313" key="9">
    <source>
        <dbReference type="Proteomes" id="UP000663832"/>
    </source>
</evidence>
<organism evidence="8 9">
    <name type="scientific">Adineta steineri</name>
    <dbReference type="NCBI Taxonomy" id="433720"/>
    <lineage>
        <taxon>Eukaryota</taxon>
        <taxon>Metazoa</taxon>
        <taxon>Spiralia</taxon>
        <taxon>Gnathifera</taxon>
        <taxon>Rotifera</taxon>
        <taxon>Eurotatoria</taxon>
        <taxon>Bdelloidea</taxon>
        <taxon>Adinetida</taxon>
        <taxon>Adinetidae</taxon>
        <taxon>Adineta</taxon>
    </lineage>
</organism>
<dbReference type="GO" id="GO:0016491">
    <property type="term" value="F:oxidoreductase activity"/>
    <property type="evidence" value="ECO:0007669"/>
    <property type="project" value="UniProtKB-KW"/>
</dbReference>
<dbReference type="PANTHER" id="PTHR10209">
    <property type="entry name" value="OXIDOREDUCTASE, 2OG-FE II OXYGENASE FAMILY PROTEIN"/>
    <property type="match status" value="1"/>
</dbReference>
<evidence type="ECO:0000256" key="5">
    <source>
        <dbReference type="RuleBase" id="RU003682"/>
    </source>
</evidence>